<organism evidence="2 3">
    <name type="scientific">Plectosphaerella plurivora</name>
    <dbReference type="NCBI Taxonomy" id="936078"/>
    <lineage>
        <taxon>Eukaryota</taxon>
        <taxon>Fungi</taxon>
        <taxon>Dikarya</taxon>
        <taxon>Ascomycota</taxon>
        <taxon>Pezizomycotina</taxon>
        <taxon>Sordariomycetes</taxon>
        <taxon>Hypocreomycetidae</taxon>
        <taxon>Glomerellales</taxon>
        <taxon>Plectosphaerellaceae</taxon>
        <taxon>Plectosphaerella</taxon>
    </lineage>
</organism>
<dbReference type="OrthoDB" id="4525115at2759"/>
<dbReference type="Proteomes" id="UP000770015">
    <property type="component" value="Unassembled WGS sequence"/>
</dbReference>
<accession>A0A9P8V5N9</accession>
<feature type="region of interest" description="Disordered" evidence="1">
    <location>
        <begin position="62"/>
        <end position="193"/>
    </location>
</feature>
<name>A0A9P8V5N9_9PEZI</name>
<evidence type="ECO:0000313" key="2">
    <source>
        <dbReference type="EMBL" id="KAH6676042.1"/>
    </source>
</evidence>
<evidence type="ECO:0000313" key="3">
    <source>
        <dbReference type="Proteomes" id="UP000770015"/>
    </source>
</evidence>
<feature type="region of interest" description="Disordered" evidence="1">
    <location>
        <begin position="202"/>
        <end position="221"/>
    </location>
</feature>
<evidence type="ECO:0008006" key="4">
    <source>
        <dbReference type="Google" id="ProtNLM"/>
    </source>
</evidence>
<feature type="compositionally biased region" description="Basic and acidic residues" evidence="1">
    <location>
        <begin position="292"/>
        <end position="302"/>
    </location>
</feature>
<dbReference type="AlphaFoldDB" id="A0A9P8V5N9"/>
<sequence length="314" mass="33640">MNKNWNDRADKDLFFTILSVKNIGVISGSEWTTIGNHMRSLGYGFTNEGCRQHFQGLRRAAHRADVNGAPSPDTTRKVDPTLNPITRRPGPGRGRPRKSIGADTTQESLAGTSLLDEGYTLPPLQGNSQPLPGNSMSHPGPPMQHPTGLPTHHAHHAHSVHPEGIPLQGQEGVPMAPLDSTPGLQTSHDHDASATKAEGLADLDSDNQGVPPPPSHLDQDSLVGALEHGHDHTHGHDHEDDDQAPPTKRQRMDEPDDEPSQAMHEDEAVLALAAHNGGSNVDSVDPYASEYPHPDPGHHGGLDGDTPFDAYGDP</sequence>
<reference evidence="2" key="1">
    <citation type="journal article" date="2021" name="Nat. Commun.">
        <title>Genetic determinants of endophytism in the Arabidopsis root mycobiome.</title>
        <authorList>
            <person name="Mesny F."/>
            <person name="Miyauchi S."/>
            <person name="Thiergart T."/>
            <person name="Pickel B."/>
            <person name="Atanasova L."/>
            <person name="Karlsson M."/>
            <person name="Huettel B."/>
            <person name="Barry K.W."/>
            <person name="Haridas S."/>
            <person name="Chen C."/>
            <person name="Bauer D."/>
            <person name="Andreopoulos W."/>
            <person name="Pangilinan J."/>
            <person name="LaButti K."/>
            <person name="Riley R."/>
            <person name="Lipzen A."/>
            <person name="Clum A."/>
            <person name="Drula E."/>
            <person name="Henrissat B."/>
            <person name="Kohler A."/>
            <person name="Grigoriev I.V."/>
            <person name="Martin F.M."/>
            <person name="Hacquard S."/>
        </authorList>
    </citation>
    <scope>NUCLEOTIDE SEQUENCE</scope>
    <source>
        <strain evidence="2">MPI-SDFR-AT-0117</strain>
    </source>
</reference>
<proteinExistence type="predicted"/>
<feature type="region of interest" description="Disordered" evidence="1">
    <location>
        <begin position="227"/>
        <end position="314"/>
    </location>
</feature>
<evidence type="ECO:0000256" key="1">
    <source>
        <dbReference type="SAM" id="MobiDB-lite"/>
    </source>
</evidence>
<gene>
    <name evidence="2" type="ORF">F5X68DRAFT_278217</name>
</gene>
<feature type="compositionally biased region" description="Polar residues" evidence="1">
    <location>
        <begin position="125"/>
        <end position="137"/>
    </location>
</feature>
<comment type="caution">
    <text evidence="2">The sequence shown here is derived from an EMBL/GenBank/DDBJ whole genome shotgun (WGS) entry which is preliminary data.</text>
</comment>
<dbReference type="EMBL" id="JAGSXJ010000024">
    <property type="protein sequence ID" value="KAH6676042.1"/>
    <property type="molecule type" value="Genomic_DNA"/>
</dbReference>
<protein>
    <recommendedName>
        <fullName evidence="4">Myb-like domain-containing protein</fullName>
    </recommendedName>
</protein>
<feature type="compositionally biased region" description="Polar residues" evidence="1">
    <location>
        <begin position="102"/>
        <end position="111"/>
    </location>
</feature>
<keyword evidence="3" id="KW-1185">Reference proteome</keyword>
<feature type="compositionally biased region" description="Basic and acidic residues" evidence="1">
    <location>
        <begin position="227"/>
        <end position="238"/>
    </location>
</feature>